<dbReference type="InterPro" id="IPR051598">
    <property type="entry name" value="TSUP/Inactive_protease-like"/>
</dbReference>
<feature type="transmembrane region" description="Helical" evidence="6">
    <location>
        <begin position="196"/>
        <end position="216"/>
    </location>
</feature>
<evidence type="ECO:0000256" key="5">
    <source>
        <dbReference type="ARBA" id="ARBA00023136"/>
    </source>
</evidence>
<keyword evidence="8" id="KW-1185">Reference proteome</keyword>
<sequence length="278" mass="28049">MRATRPARTVERVLTSFLLLLALGCLSGLTTVAFGFGGGFVTVPVVYAVTAARGGPEADAMAVAVATSTAVMVVNSSVATWAQYRAGRLRREHLWPLAAYIGLGSAAGAWAATLAGGEVQHVLFIAYLVVTIADSLLRRGFLARPAGEAPRTPGRASTPVVGAGIGAVTGFLGVGGSVMTVPLLRRRGLPMLEATAMANPLSLPVALAGTAVYVLLGSGGAGAGYAGSVDLVAAGLLLAGSLPAIAVARRHVGRVPDRVHAVAFVVLLVLALVAVLLV</sequence>
<keyword evidence="5 6" id="KW-0472">Membrane</keyword>
<feature type="transmembrane region" description="Helical" evidence="6">
    <location>
        <begin position="228"/>
        <end position="247"/>
    </location>
</feature>
<feature type="transmembrane region" description="Helical" evidence="6">
    <location>
        <begin position="59"/>
        <end position="82"/>
    </location>
</feature>
<evidence type="ECO:0000256" key="1">
    <source>
        <dbReference type="ARBA" id="ARBA00004141"/>
    </source>
</evidence>
<dbReference type="PANTHER" id="PTHR43701:SF2">
    <property type="entry name" value="MEMBRANE TRANSPORTER PROTEIN YJNA-RELATED"/>
    <property type="match status" value="1"/>
</dbReference>
<name>A0ABX8BER9_9ACTN</name>
<evidence type="ECO:0000313" key="8">
    <source>
        <dbReference type="Proteomes" id="UP000676079"/>
    </source>
</evidence>
<accession>A0ABX8BER9</accession>
<keyword evidence="6" id="KW-1003">Cell membrane</keyword>
<keyword evidence="4 6" id="KW-1133">Transmembrane helix</keyword>
<proteinExistence type="inferred from homology"/>
<feature type="transmembrane region" description="Helical" evidence="6">
    <location>
        <begin position="119"/>
        <end position="137"/>
    </location>
</feature>
<evidence type="ECO:0000256" key="4">
    <source>
        <dbReference type="ARBA" id="ARBA00022989"/>
    </source>
</evidence>
<dbReference type="InterPro" id="IPR002781">
    <property type="entry name" value="TM_pro_TauE-like"/>
</dbReference>
<evidence type="ECO:0000313" key="7">
    <source>
        <dbReference type="EMBL" id="QUX20745.1"/>
    </source>
</evidence>
<dbReference type="PANTHER" id="PTHR43701">
    <property type="entry name" value="MEMBRANE TRANSPORTER PROTEIN MJ0441-RELATED"/>
    <property type="match status" value="1"/>
</dbReference>
<dbReference type="Pfam" id="PF01925">
    <property type="entry name" value="TauE"/>
    <property type="match status" value="1"/>
</dbReference>
<feature type="transmembrane region" description="Helical" evidence="6">
    <location>
        <begin position="158"/>
        <end position="184"/>
    </location>
</feature>
<dbReference type="EMBL" id="CP074133">
    <property type="protein sequence ID" value="QUX20745.1"/>
    <property type="molecule type" value="Genomic_DNA"/>
</dbReference>
<organism evidence="7 8">
    <name type="scientific">Nocardiopsis changdeensis</name>
    <dbReference type="NCBI Taxonomy" id="2831969"/>
    <lineage>
        <taxon>Bacteria</taxon>
        <taxon>Bacillati</taxon>
        <taxon>Actinomycetota</taxon>
        <taxon>Actinomycetes</taxon>
        <taxon>Streptosporangiales</taxon>
        <taxon>Nocardiopsidaceae</taxon>
        <taxon>Nocardiopsis</taxon>
    </lineage>
</organism>
<evidence type="ECO:0000256" key="3">
    <source>
        <dbReference type="ARBA" id="ARBA00022692"/>
    </source>
</evidence>
<evidence type="ECO:0000256" key="2">
    <source>
        <dbReference type="ARBA" id="ARBA00009142"/>
    </source>
</evidence>
<feature type="transmembrane region" description="Helical" evidence="6">
    <location>
        <begin position="94"/>
        <end position="113"/>
    </location>
</feature>
<feature type="transmembrane region" description="Helical" evidence="6">
    <location>
        <begin position="259"/>
        <end position="277"/>
    </location>
</feature>
<keyword evidence="3 6" id="KW-0812">Transmembrane</keyword>
<gene>
    <name evidence="7" type="ORF">KGD84_19920</name>
</gene>
<dbReference type="RefSeq" id="WP_220561942.1">
    <property type="nucleotide sequence ID" value="NZ_CP074133.1"/>
</dbReference>
<comment type="subcellular location">
    <subcellularLocation>
        <location evidence="6">Cell membrane</location>
        <topology evidence="6">Multi-pass membrane protein</topology>
    </subcellularLocation>
    <subcellularLocation>
        <location evidence="1">Membrane</location>
        <topology evidence="1">Multi-pass membrane protein</topology>
    </subcellularLocation>
</comment>
<comment type="similarity">
    <text evidence="2 6">Belongs to the 4-toluene sulfonate uptake permease (TSUP) (TC 2.A.102) family.</text>
</comment>
<protein>
    <recommendedName>
        <fullName evidence="6">Probable membrane transporter protein</fullName>
    </recommendedName>
</protein>
<dbReference type="Proteomes" id="UP000676079">
    <property type="component" value="Chromosome"/>
</dbReference>
<reference evidence="7 8" key="1">
    <citation type="submission" date="2021-05" db="EMBL/GenBank/DDBJ databases">
        <title>Direct Submission.</title>
        <authorList>
            <person name="Li K."/>
            <person name="Gao J."/>
        </authorList>
    </citation>
    <scope>NUCLEOTIDE SEQUENCE [LARGE SCALE GENOMIC DNA]</scope>
    <source>
        <strain evidence="7 8">Mg02</strain>
    </source>
</reference>
<evidence type="ECO:0000256" key="6">
    <source>
        <dbReference type="RuleBase" id="RU363041"/>
    </source>
</evidence>
<dbReference type="PROSITE" id="PS51257">
    <property type="entry name" value="PROKAR_LIPOPROTEIN"/>
    <property type="match status" value="1"/>
</dbReference>